<name>A0A015KCX3_RHIIW</name>
<accession>A0A015KCX3</accession>
<dbReference type="HOGENOM" id="CLU_2470264_0_0_1"/>
<organism evidence="1 2">
    <name type="scientific">Rhizophagus irregularis (strain DAOM 197198w)</name>
    <name type="common">Glomus intraradices</name>
    <dbReference type="NCBI Taxonomy" id="1432141"/>
    <lineage>
        <taxon>Eukaryota</taxon>
        <taxon>Fungi</taxon>
        <taxon>Fungi incertae sedis</taxon>
        <taxon>Mucoromycota</taxon>
        <taxon>Glomeromycotina</taxon>
        <taxon>Glomeromycetes</taxon>
        <taxon>Glomerales</taxon>
        <taxon>Glomeraceae</taxon>
        <taxon>Rhizophagus</taxon>
    </lineage>
</organism>
<gene>
    <name evidence="1" type="ORF">RirG_003800</name>
</gene>
<dbReference type="EMBL" id="JEMT01002224">
    <property type="protein sequence ID" value="EXX79622.1"/>
    <property type="molecule type" value="Genomic_DNA"/>
</dbReference>
<proteinExistence type="predicted"/>
<evidence type="ECO:0000313" key="2">
    <source>
        <dbReference type="Proteomes" id="UP000022910"/>
    </source>
</evidence>
<comment type="caution">
    <text evidence="1">The sequence shown here is derived from an EMBL/GenBank/DDBJ whole genome shotgun (WGS) entry which is preliminary data.</text>
</comment>
<sequence>MVVFLTLSLIKYGNNKVEIKAEIGAINVKVIKPGVFIFKVVLAKSKATDNIVVQLSDTRIQTIKNRKVISNFLTCKIVFHNLLQENVT</sequence>
<dbReference type="Proteomes" id="UP000022910">
    <property type="component" value="Unassembled WGS sequence"/>
</dbReference>
<keyword evidence="2" id="KW-1185">Reference proteome</keyword>
<reference evidence="1 2" key="1">
    <citation type="submission" date="2014-02" db="EMBL/GenBank/DDBJ databases">
        <title>Single nucleus genome sequencing reveals high similarity among nuclei of an endomycorrhizal fungus.</title>
        <authorList>
            <person name="Lin K."/>
            <person name="Geurts R."/>
            <person name="Zhang Z."/>
            <person name="Limpens E."/>
            <person name="Saunders D.G."/>
            <person name="Mu D."/>
            <person name="Pang E."/>
            <person name="Cao H."/>
            <person name="Cha H."/>
            <person name="Lin T."/>
            <person name="Zhou Q."/>
            <person name="Shang Y."/>
            <person name="Li Y."/>
            <person name="Ivanov S."/>
            <person name="Sharma T."/>
            <person name="Velzen R.V."/>
            <person name="Ruijter N.D."/>
            <person name="Aanen D.K."/>
            <person name="Win J."/>
            <person name="Kamoun S."/>
            <person name="Bisseling T."/>
            <person name="Huang S."/>
        </authorList>
    </citation>
    <scope>NUCLEOTIDE SEQUENCE [LARGE SCALE GENOMIC DNA]</scope>
    <source>
        <strain evidence="2">DAOM197198w</strain>
    </source>
</reference>
<protein>
    <submittedName>
        <fullName evidence="1">Uncharacterized protein</fullName>
    </submittedName>
</protein>
<evidence type="ECO:0000313" key="1">
    <source>
        <dbReference type="EMBL" id="EXX79622.1"/>
    </source>
</evidence>
<dbReference type="AlphaFoldDB" id="A0A015KCX3"/>